<feature type="region of interest" description="Disordered" evidence="4">
    <location>
        <begin position="98"/>
        <end position="220"/>
    </location>
</feature>
<comment type="caution">
    <text evidence="6">The sequence shown here is derived from an EMBL/GenBank/DDBJ whole genome shotgun (WGS) entry which is preliminary data.</text>
</comment>
<protein>
    <submittedName>
        <fullName evidence="6">Annexin B9</fullName>
    </submittedName>
</protein>
<dbReference type="GO" id="GO:0005886">
    <property type="term" value="C:plasma membrane"/>
    <property type="evidence" value="ECO:0007669"/>
    <property type="project" value="TreeGrafter"/>
</dbReference>
<dbReference type="OrthoDB" id="37886at2759"/>
<name>A0A1D2N7N4_ORCCI</name>
<dbReference type="PRINTS" id="PR00196">
    <property type="entry name" value="ANNEXIN"/>
</dbReference>
<gene>
    <name evidence="6" type="ORF">Ocin01_05442</name>
</gene>
<dbReference type="InterPro" id="IPR018502">
    <property type="entry name" value="Annexin_repeat"/>
</dbReference>
<sequence length="562" mass="65120">MASPLFSAYIAAVIFLVTCHAVLSQKQEIFEKDKMIPNHIVKYLISHPEVDHKVLSRFQRDIYLRHAQAKSEMDLDEMEREAAKAEFQESVKAPLVKYKGSAESEEEEKHIVEERTPETNPTTTNMEHADSQEKDEEKNHIVEERTPKRKTTNHHHVEHDDSEEKKEEDGEKPMGDEETPKEETTNHHHVEHDDSEENEKKEEEKEKTTVKPKMSSPLTDPKIARYTTKIHQAFKGWGADHQTFIDIVADTDYIERLNIGSEYRRQYGKSLVKELEKELKNRDFGNLIIGMFLPKHAFLAKELHNAIHGLGTDEVTLNEILCCQTVDMLGIVKHEYKYSFKKDLVNDLKGDTSGMYERLLVKLTENNRHEEEMDDNTFDDRVATALRKLNPGLPAHLQPTTKKPKRNEKKKGKASEPKETDFLFDKAAFIEVFSSYSNQVIAQVAIEFENKLGFELQETIRAATSEDFQKLLLNILHFSQNKTEFYARTIHAGFDASNIFAFNRKPLTRALVMLETHQLNQLQRVYNHIFQRGLHHSLQESMKKSHYKTAVTTLLDNSRVDK</sequence>
<dbReference type="Proteomes" id="UP000094527">
    <property type="component" value="Unassembled WGS sequence"/>
</dbReference>
<dbReference type="GO" id="GO:0012506">
    <property type="term" value="C:vesicle membrane"/>
    <property type="evidence" value="ECO:0007669"/>
    <property type="project" value="TreeGrafter"/>
</dbReference>
<dbReference type="PANTHER" id="PTHR10502">
    <property type="entry name" value="ANNEXIN"/>
    <property type="match status" value="1"/>
</dbReference>
<evidence type="ECO:0000313" key="6">
    <source>
        <dbReference type="EMBL" id="ODN01241.1"/>
    </source>
</evidence>
<feature type="compositionally biased region" description="Basic and acidic residues" evidence="4">
    <location>
        <begin position="155"/>
        <end position="175"/>
    </location>
</feature>
<dbReference type="InterPro" id="IPR001464">
    <property type="entry name" value="Annexin"/>
</dbReference>
<feature type="region of interest" description="Disordered" evidence="4">
    <location>
        <begin position="392"/>
        <end position="417"/>
    </location>
</feature>
<dbReference type="AlphaFoldDB" id="A0A1D2N7N4"/>
<evidence type="ECO:0000256" key="2">
    <source>
        <dbReference type="ARBA" id="ARBA00022737"/>
    </source>
</evidence>
<proteinExistence type="inferred from homology"/>
<dbReference type="InterPro" id="IPR037104">
    <property type="entry name" value="Annexin_sf"/>
</dbReference>
<dbReference type="SUPFAM" id="SSF47874">
    <property type="entry name" value="Annexin"/>
    <property type="match status" value="1"/>
</dbReference>
<feature type="compositionally biased region" description="Basic and acidic residues" evidence="4">
    <location>
        <begin position="181"/>
        <end position="209"/>
    </location>
</feature>
<dbReference type="GO" id="GO:0005509">
    <property type="term" value="F:calcium ion binding"/>
    <property type="evidence" value="ECO:0007669"/>
    <property type="project" value="InterPro"/>
</dbReference>
<dbReference type="EMBL" id="LJIJ01000165">
    <property type="protein sequence ID" value="ODN01241.1"/>
    <property type="molecule type" value="Genomic_DNA"/>
</dbReference>
<dbReference type="SMART" id="SM00335">
    <property type="entry name" value="ANX"/>
    <property type="match status" value="3"/>
</dbReference>
<dbReference type="OMA" id="RETFTEY"/>
<feature type="compositionally biased region" description="Basic residues" evidence="4">
    <location>
        <begin position="402"/>
        <end position="412"/>
    </location>
</feature>
<feature type="chain" id="PRO_5008905171" evidence="5">
    <location>
        <begin position="25"/>
        <end position="562"/>
    </location>
</feature>
<evidence type="ECO:0000313" key="7">
    <source>
        <dbReference type="Proteomes" id="UP000094527"/>
    </source>
</evidence>
<dbReference type="GO" id="GO:0005634">
    <property type="term" value="C:nucleus"/>
    <property type="evidence" value="ECO:0007669"/>
    <property type="project" value="TreeGrafter"/>
</dbReference>
<evidence type="ECO:0000256" key="4">
    <source>
        <dbReference type="SAM" id="MobiDB-lite"/>
    </source>
</evidence>
<feature type="signal peptide" evidence="5">
    <location>
        <begin position="1"/>
        <end position="24"/>
    </location>
</feature>
<dbReference type="Pfam" id="PF00191">
    <property type="entry name" value="Annexin"/>
    <property type="match status" value="3"/>
</dbReference>
<dbReference type="GO" id="GO:0001786">
    <property type="term" value="F:phosphatidylserine binding"/>
    <property type="evidence" value="ECO:0007669"/>
    <property type="project" value="TreeGrafter"/>
</dbReference>
<evidence type="ECO:0000256" key="5">
    <source>
        <dbReference type="SAM" id="SignalP"/>
    </source>
</evidence>
<evidence type="ECO:0000256" key="1">
    <source>
        <dbReference type="ARBA" id="ARBA00007831"/>
    </source>
</evidence>
<feature type="compositionally biased region" description="Basic and acidic residues" evidence="4">
    <location>
        <begin position="107"/>
        <end position="117"/>
    </location>
</feature>
<evidence type="ECO:0000256" key="3">
    <source>
        <dbReference type="ARBA" id="ARBA00023216"/>
    </source>
</evidence>
<keyword evidence="3" id="KW-0041">Annexin</keyword>
<organism evidence="6 7">
    <name type="scientific">Orchesella cincta</name>
    <name type="common">Springtail</name>
    <name type="synonym">Podura cincta</name>
    <dbReference type="NCBI Taxonomy" id="48709"/>
    <lineage>
        <taxon>Eukaryota</taxon>
        <taxon>Metazoa</taxon>
        <taxon>Ecdysozoa</taxon>
        <taxon>Arthropoda</taxon>
        <taxon>Hexapoda</taxon>
        <taxon>Collembola</taxon>
        <taxon>Entomobryomorpha</taxon>
        <taxon>Entomobryoidea</taxon>
        <taxon>Orchesellidae</taxon>
        <taxon>Orchesellinae</taxon>
        <taxon>Orchesella</taxon>
    </lineage>
</organism>
<keyword evidence="7" id="KW-1185">Reference proteome</keyword>
<keyword evidence="2" id="KW-0677">Repeat</keyword>
<dbReference type="GO" id="GO:0005544">
    <property type="term" value="F:calcium-dependent phospholipid binding"/>
    <property type="evidence" value="ECO:0007669"/>
    <property type="project" value="InterPro"/>
</dbReference>
<feature type="compositionally biased region" description="Basic and acidic residues" evidence="4">
    <location>
        <begin position="127"/>
        <end position="146"/>
    </location>
</feature>
<dbReference type="PANTHER" id="PTHR10502:SF102">
    <property type="entry name" value="ANNEXIN B11"/>
    <property type="match status" value="1"/>
</dbReference>
<dbReference type="GO" id="GO:0005737">
    <property type="term" value="C:cytoplasm"/>
    <property type="evidence" value="ECO:0007669"/>
    <property type="project" value="TreeGrafter"/>
</dbReference>
<accession>A0A1D2N7N4</accession>
<dbReference type="PROSITE" id="PS51897">
    <property type="entry name" value="ANNEXIN_2"/>
    <property type="match status" value="2"/>
</dbReference>
<comment type="similarity">
    <text evidence="1">Belongs to the annexin family.</text>
</comment>
<keyword evidence="5" id="KW-0732">Signal</keyword>
<reference evidence="6 7" key="1">
    <citation type="journal article" date="2016" name="Genome Biol. Evol.">
        <title>Gene Family Evolution Reflects Adaptation to Soil Environmental Stressors in the Genome of the Collembolan Orchesella cincta.</title>
        <authorList>
            <person name="Faddeeva-Vakhrusheva A."/>
            <person name="Derks M.F."/>
            <person name="Anvar S.Y."/>
            <person name="Agamennone V."/>
            <person name="Suring W."/>
            <person name="Smit S."/>
            <person name="van Straalen N.M."/>
            <person name="Roelofs D."/>
        </authorList>
    </citation>
    <scope>NUCLEOTIDE SEQUENCE [LARGE SCALE GENOMIC DNA]</scope>
    <source>
        <tissue evidence="6">Mixed pool</tissue>
    </source>
</reference>
<dbReference type="Gene3D" id="1.10.220.10">
    <property type="entry name" value="Annexin"/>
    <property type="match status" value="3"/>
</dbReference>
<dbReference type="STRING" id="48709.A0A1D2N7N4"/>